<accession>A0ABS9CNK3</accession>
<dbReference type="PANTHER" id="PTHR47618:SF1">
    <property type="entry name" value="BIFUNCTIONAL OLIGORIBONUCLEASE AND PAP PHOSPHATASE NRNA"/>
    <property type="match status" value="1"/>
</dbReference>
<dbReference type="EMBL" id="JAFBIT010000002">
    <property type="protein sequence ID" value="MCF2652732.1"/>
    <property type="molecule type" value="Genomic_DNA"/>
</dbReference>
<dbReference type="InterPro" id="IPR038763">
    <property type="entry name" value="DHH_sf"/>
</dbReference>
<keyword evidence="4" id="KW-1185">Reference proteome</keyword>
<dbReference type="Gene3D" id="3.90.1640.10">
    <property type="entry name" value="inorganic pyrophosphatase (n-terminal core)"/>
    <property type="match status" value="1"/>
</dbReference>
<feature type="domain" description="DHHA1" evidence="2">
    <location>
        <begin position="226"/>
        <end position="312"/>
    </location>
</feature>
<dbReference type="Pfam" id="PF02272">
    <property type="entry name" value="DHHA1"/>
    <property type="match status" value="1"/>
</dbReference>
<dbReference type="RefSeq" id="WP_235323761.1">
    <property type="nucleotide sequence ID" value="NZ_JAFBIT010000002.1"/>
</dbReference>
<evidence type="ECO:0000259" key="2">
    <source>
        <dbReference type="Pfam" id="PF02272"/>
    </source>
</evidence>
<dbReference type="Gene3D" id="3.10.310.30">
    <property type="match status" value="1"/>
</dbReference>
<protein>
    <submittedName>
        <fullName evidence="3">Bifunctional oligoribonuclease/PAP phosphatase NrnA</fullName>
    </submittedName>
</protein>
<sequence>MADMKRAADLLQSWDRILILSHRSPDGDTLGCASALSRALLALGKSVQFRCADPVPKNMAYLFAGIEYGDFEPERIVTVDVADKALLGALEPLGERVDLAIDHHGTHRPFAREIWVDDTAGAACQMIYKLVQVMGVEITPEIADCLYTGISTDTGCFRYSNASPETHRIAASLLECGARAAEINRAMFETKSRAAVELLKHVYGDMEFYHDGRCAVLCLTRALLEETGAGESELTGVSSFVRQVEGVLIGLTLQERGENEYKVSMRSNAPASAQAVCARFGGGGHKFAAGCTIHAPLEEAKAQIVAACGEALKAF</sequence>
<dbReference type="InterPro" id="IPR001667">
    <property type="entry name" value="DDH_dom"/>
</dbReference>
<comment type="caution">
    <text evidence="3">The sequence shown here is derived from an EMBL/GenBank/DDBJ whole genome shotgun (WGS) entry which is preliminary data.</text>
</comment>
<dbReference type="InterPro" id="IPR003156">
    <property type="entry name" value="DHHA1_dom"/>
</dbReference>
<evidence type="ECO:0000313" key="3">
    <source>
        <dbReference type="EMBL" id="MCF2652732.1"/>
    </source>
</evidence>
<dbReference type="Pfam" id="PF01368">
    <property type="entry name" value="DHH"/>
    <property type="match status" value="1"/>
</dbReference>
<dbReference type="PANTHER" id="PTHR47618">
    <property type="entry name" value="BIFUNCTIONAL OLIGORIBONUCLEASE AND PAP PHOSPHATASE NRNA"/>
    <property type="match status" value="1"/>
</dbReference>
<dbReference type="InterPro" id="IPR051319">
    <property type="entry name" value="Oligoribo/pAp-PDE_c-di-AMP_PDE"/>
</dbReference>
<gene>
    <name evidence="3" type="ORF">JQM67_08960</name>
</gene>
<dbReference type="SUPFAM" id="SSF64182">
    <property type="entry name" value="DHH phosphoesterases"/>
    <property type="match status" value="1"/>
</dbReference>
<organism evidence="3 4">
    <name type="scientific">Anaeromassilibacillus senegalensis</name>
    <dbReference type="NCBI Taxonomy" id="1673717"/>
    <lineage>
        <taxon>Bacteria</taxon>
        <taxon>Bacillati</taxon>
        <taxon>Bacillota</taxon>
        <taxon>Clostridia</taxon>
        <taxon>Eubacteriales</taxon>
        <taxon>Acutalibacteraceae</taxon>
        <taxon>Anaeromassilibacillus</taxon>
    </lineage>
</organism>
<dbReference type="Proteomes" id="UP001299220">
    <property type="component" value="Unassembled WGS sequence"/>
</dbReference>
<feature type="domain" description="DDH" evidence="1">
    <location>
        <begin position="16"/>
        <end position="150"/>
    </location>
</feature>
<reference evidence="3 4" key="1">
    <citation type="submission" date="2020-12" db="EMBL/GenBank/DDBJ databases">
        <title>Whole genome sequences of gut porcine anaerobes.</title>
        <authorList>
            <person name="Kubasova T."/>
            <person name="Jahodarova E."/>
            <person name="Rychlik I."/>
        </authorList>
    </citation>
    <scope>NUCLEOTIDE SEQUENCE [LARGE SCALE GENOMIC DNA]</scope>
    <source>
        <strain evidence="3 4">An867</strain>
    </source>
</reference>
<proteinExistence type="predicted"/>
<evidence type="ECO:0000259" key="1">
    <source>
        <dbReference type="Pfam" id="PF01368"/>
    </source>
</evidence>
<name>A0ABS9CNK3_9FIRM</name>
<evidence type="ECO:0000313" key="4">
    <source>
        <dbReference type="Proteomes" id="UP001299220"/>
    </source>
</evidence>